<dbReference type="Proteomes" id="UP000306102">
    <property type="component" value="Unassembled WGS sequence"/>
</dbReference>
<name>A0A4S4EKF2_CAMSN</name>
<accession>A0A4S4EKF2</accession>
<sequence length="319" mass="36796">MSMDEQEDHGGRHSRASASRRTRSQVAPDWSSQESLTLITEIAAVERDCRNTLSSFQKWKIIVENCNSLEVFRTLNQCRRKWDSLLSDYKKIKLWESSESRVESYWSIDYERRCEFGFPEDFDFEVFKAIDDHLKVGDGSDTDPDVDPEAVADGVAEPGSVPMQAKSQNMRCLHLFFWTFGSIDLKKQRRRVMPQKRSTEERVKPQKRKINKKIMPVQGRVEKRVKPLKHSIDEKILLKNNLEEKEQMMAAKLYENAELITDILKGNLGESSDCLLADLKNVNDSQTDFTRHQGDRLITCLGNLADTLDQLCDIVQECG</sequence>
<proteinExistence type="predicted"/>
<reference evidence="3 4" key="1">
    <citation type="journal article" date="2018" name="Proc. Natl. Acad. Sci. U.S.A.">
        <title>Draft genome sequence of Camellia sinensis var. sinensis provides insights into the evolution of the tea genome and tea quality.</title>
        <authorList>
            <person name="Wei C."/>
            <person name="Yang H."/>
            <person name="Wang S."/>
            <person name="Zhao J."/>
            <person name="Liu C."/>
            <person name="Gao L."/>
            <person name="Xia E."/>
            <person name="Lu Y."/>
            <person name="Tai Y."/>
            <person name="She G."/>
            <person name="Sun J."/>
            <person name="Cao H."/>
            <person name="Tong W."/>
            <person name="Gao Q."/>
            <person name="Li Y."/>
            <person name="Deng W."/>
            <person name="Jiang X."/>
            <person name="Wang W."/>
            <person name="Chen Q."/>
            <person name="Zhang S."/>
            <person name="Li H."/>
            <person name="Wu J."/>
            <person name="Wang P."/>
            <person name="Li P."/>
            <person name="Shi C."/>
            <person name="Zheng F."/>
            <person name="Jian J."/>
            <person name="Huang B."/>
            <person name="Shan D."/>
            <person name="Shi M."/>
            <person name="Fang C."/>
            <person name="Yue Y."/>
            <person name="Li F."/>
            <person name="Li D."/>
            <person name="Wei S."/>
            <person name="Han B."/>
            <person name="Jiang C."/>
            <person name="Yin Y."/>
            <person name="Xia T."/>
            <person name="Zhang Z."/>
            <person name="Bennetzen J.L."/>
            <person name="Zhao S."/>
            <person name="Wan X."/>
        </authorList>
    </citation>
    <scope>NUCLEOTIDE SEQUENCE [LARGE SCALE GENOMIC DNA]</scope>
    <source>
        <strain evidence="4">cv. Shuchazao</strain>
        <tissue evidence="3">Leaf</tissue>
    </source>
</reference>
<dbReference type="PANTHER" id="PTHR33492">
    <property type="entry name" value="OSJNBA0043A12.37 PROTEIN-RELATED"/>
    <property type="match status" value="1"/>
</dbReference>
<dbReference type="Gene3D" id="1.10.10.60">
    <property type="entry name" value="Homeodomain-like"/>
    <property type="match status" value="1"/>
</dbReference>
<dbReference type="EMBL" id="SDRB02003928">
    <property type="protein sequence ID" value="THG16692.1"/>
    <property type="molecule type" value="Genomic_DNA"/>
</dbReference>
<gene>
    <name evidence="3" type="ORF">TEA_011408</name>
</gene>
<dbReference type="InterPro" id="IPR001005">
    <property type="entry name" value="SANT/Myb"/>
</dbReference>
<comment type="caution">
    <text evidence="3">The sequence shown here is derived from an EMBL/GenBank/DDBJ whole genome shotgun (WGS) entry which is preliminary data.</text>
</comment>
<evidence type="ECO:0000256" key="1">
    <source>
        <dbReference type="SAM" id="MobiDB-lite"/>
    </source>
</evidence>
<keyword evidence="4" id="KW-1185">Reference proteome</keyword>
<dbReference type="InterPro" id="IPR044822">
    <property type="entry name" value="Myb_DNA-bind_4"/>
</dbReference>
<dbReference type="AlphaFoldDB" id="A0A4S4EKF2"/>
<dbReference type="STRING" id="542762.A0A4S4EKF2"/>
<dbReference type="PROSITE" id="PS50090">
    <property type="entry name" value="MYB_LIKE"/>
    <property type="match status" value="1"/>
</dbReference>
<dbReference type="Pfam" id="PF13837">
    <property type="entry name" value="Myb_DNA-bind_4"/>
    <property type="match status" value="1"/>
</dbReference>
<evidence type="ECO:0000259" key="2">
    <source>
        <dbReference type="PROSITE" id="PS50090"/>
    </source>
</evidence>
<dbReference type="PANTHER" id="PTHR33492:SF4">
    <property type="entry name" value="OS02G0174300 PROTEIN"/>
    <property type="match status" value="1"/>
</dbReference>
<feature type="region of interest" description="Disordered" evidence="1">
    <location>
        <begin position="1"/>
        <end position="28"/>
    </location>
</feature>
<organism evidence="3 4">
    <name type="scientific">Camellia sinensis var. sinensis</name>
    <name type="common">China tea</name>
    <dbReference type="NCBI Taxonomy" id="542762"/>
    <lineage>
        <taxon>Eukaryota</taxon>
        <taxon>Viridiplantae</taxon>
        <taxon>Streptophyta</taxon>
        <taxon>Embryophyta</taxon>
        <taxon>Tracheophyta</taxon>
        <taxon>Spermatophyta</taxon>
        <taxon>Magnoliopsida</taxon>
        <taxon>eudicotyledons</taxon>
        <taxon>Gunneridae</taxon>
        <taxon>Pentapetalae</taxon>
        <taxon>asterids</taxon>
        <taxon>Ericales</taxon>
        <taxon>Theaceae</taxon>
        <taxon>Camellia</taxon>
    </lineage>
</organism>
<protein>
    <recommendedName>
        <fullName evidence="2">Myb-like domain-containing protein</fullName>
    </recommendedName>
</protein>
<feature type="compositionally biased region" description="Basic residues" evidence="1">
    <location>
        <begin position="12"/>
        <end position="23"/>
    </location>
</feature>
<evidence type="ECO:0000313" key="3">
    <source>
        <dbReference type="EMBL" id="THG16692.1"/>
    </source>
</evidence>
<evidence type="ECO:0000313" key="4">
    <source>
        <dbReference type="Proteomes" id="UP000306102"/>
    </source>
</evidence>
<feature type="domain" description="Myb-like" evidence="2">
    <location>
        <begin position="30"/>
        <end position="86"/>
    </location>
</feature>